<feature type="compositionally biased region" description="Low complexity" evidence="2">
    <location>
        <begin position="411"/>
        <end position="434"/>
    </location>
</feature>
<dbReference type="AlphaFoldDB" id="A0AAE0PBC1"/>
<feature type="compositionally biased region" description="Polar residues" evidence="2">
    <location>
        <begin position="238"/>
        <end position="255"/>
    </location>
</feature>
<feature type="compositionally biased region" description="Low complexity" evidence="2">
    <location>
        <begin position="963"/>
        <end position="987"/>
    </location>
</feature>
<name>A0AAE0PBC1_SORBR</name>
<evidence type="ECO:0000313" key="3">
    <source>
        <dbReference type="EMBL" id="KAK3396748.1"/>
    </source>
</evidence>
<dbReference type="EMBL" id="JAUTDP010000008">
    <property type="protein sequence ID" value="KAK3396748.1"/>
    <property type="molecule type" value="Genomic_DNA"/>
</dbReference>
<comment type="caution">
    <text evidence="3">The sequence shown here is derived from an EMBL/GenBank/DDBJ whole genome shotgun (WGS) entry which is preliminary data.</text>
</comment>
<protein>
    <submittedName>
        <fullName evidence="3">Uncharacterized protein</fullName>
    </submittedName>
</protein>
<evidence type="ECO:0000256" key="2">
    <source>
        <dbReference type="SAM" id="MobiDB-lite"/>
    </source>
</evidence>
<feature type="region of interest" description="Disordered" evidence="2">
    <location>
        <begin position="339"/>
        <end position="469"/>
    </location>
</feature>
<feature type="compositionally biased region" description="Basic and acidic residues" evidence="2">
    <location>
        <begin position="368"/>
        <end position="409"/>
    </location>
</feature>
<feature type="coiled-coil region" evidence="1">
    <location>
        <begin position="548"/>
        <end position="603"/>
    </location>
</feature>
<dbReference type="Proteomes" id="UP001281003">
    <property type="component" value="Unassembled WGS sequence"/>
</dbReference>
<evidence type="ECO:0000256" key="1">
    <source>
        <dbReference type="SAM" id="Coils"/>
    </source>
</evidence>
<feature type="coiled-coil region" evidence="1">
    <location>
        <begin position="629"/>
        <end position="656"/>
    </location>
</feature>
<keyword evidence="4" id="KW-1185">Reference proteome</keyword>
<keyword evidence="1" id="KW-0175">Coiled coil</keyword>
<reference evidence="3" key="1">
    <citation type="journal article" date="2023" name="Mol. Phylogenet. Evol.">
        <title>Genome-scale phylogeny and comparative genomics of the fungal order Sordariales.</title>
        <authorList>
            <person name="Hensen N."/>
            <person name="Bonometti L."/>
            <person name="Westerberg I."/>
            <person name="Brannstrom I.O."/>
            <person name="Guillou S."/>
            <person name="Cros-Aarteil S."/>
            <person name="Calhoun S."/>
            <person name="Haridas S."/>
            <person name="Kuo A."/>
            <person name="Mondo S."/>
            <person name="Pangilinan J."/>
            <person name="Riley R."/>
            <person name="LaButti K."/>
            <person name="Andreopoulos B."/>
            <person name="Lipzen A."/>
            <person name="Chen C."/>
            <person name="Yan M."/>
            <person name="Daum C."/>
            <person name="Ng V."/>
            <person name="Clum A."/>
            <person name="Steindorff A."/>
            <person name="Ohm R.A."/>
            <person name="Martin F."/>
            <person name="Silar P."/>
            <person name="Natvig D.O."/>
            <person name="Lalanne C."/>
            <person name="Gautier V."/>
            <person name="Ament-Velasquez S.L."/>
            <person name="Kruys A."/>
            <person name="Hutchinson M.I."/>
            <person name="Powell A.J."/>
            <person name="Barry K."/>
            <person name="Miller A.N."/>
            <person name="Grigoriev I.V."/>
            <person name="Debuchy R."/>
            <person name="Gladieux P."/>
            <person name="Hiltunen Thoren M."/>
            <person name="Johannesson H."/>
        </authorList>
    </citation>
    <scope>NUCLEOTIDE SEQUENCE</scope>
    <source>
        <strain evidence="3">FGSC 1904</strain>
    </source>
</reference>
<proteinExistence type="predicted"/>
<sequence length="1133" mass="125959">MSFNPISAAFRGVKKKIDRHGDASHDGKRHNDPLLHLSHKRLRKTTPEQLERYSNEELEALPPDRLSVLHEDVLARLDSRVLAKLPGEVIARLSPATQLRLSSRTIARLPIDILATLNSEVLCHALAEIHPEDLQNEKLQNALVRIGHQRLQQLDPSILQKLPMELVSPRSQQLPIQRPDASPHPSGISLHPSGMKLLPPVPQETHDFNMPEEYLDSRHEQQPGVVGFSAYNTAGIDQTAFSNTSPPSPTNTYAGRSSPGAARSLATCQSTTYHPPKTSDHRPSYGPRRNSSVSKGSHNRARSSSRSGPRQEREYQAWSPGQVTYVEPEPINYAPLPRGISETPMGLPTPPMRSSSRVDSYDLSPSEVIKRVETGTWKEDHQQIPRKETQRKETPKASRESIINIKEEESSTSSSTTTSPTASPKPSPAVASFAEHAERKRAATSLGHHHTTSSPTLNAPADEDDAESDHTNRVIQNHIIKTLKAERDALNKQLVQAKAENIALLDPLVKYLNRKVAGKKHESDGIIDELFKYCEGLCCEHEKLVQANKDWGKTYSEKEKRCKELEDQLAEKSRLLRAAEDNLPALQREASDLRDQVAELVTRQTSQQNEIALLGRQKSELERRSDNQIKRLQRDLDDKDLQLRQTESELKSIEERHKLELKSQRQKDAQEIQKQQTYYVTEITRLGNLLDEKDQSHQTLLAQKTKELQDTITALHSSHQAEITTLKATHQQKYQDLETGCNEQITTLQTSHSQTIASLQKDHLAAIARLKRQHTHATKSLRDKVSSLENDLVGNNDDFRPATDDSLKVSYRQLKLAVDMVTEPNNLGISGIPRNIGKIDTTRFLEREGKTQLRFLLRSVVWQRVVEGFFSEPFGMGALGGAPAPAPPRDRKGGGNGWEVLRGVVEGWRGLCGYDATGVVMNGKGSKITTDNDFLTPFFHSREANKWRSATFQSILMAVAPPSSSMSGSGNKTGNNNNARKSSTPSGTPGPPENPTTTTTPYWANVNQVQTNIITLLSSICSEPLSPEIQSKVSELCRQAGELALQFGAQRAQLALEVPKRGDQVTIGTESGWVDCEDGDSFGGRRGVEVEVELCVSPKVYRVGDMDGRNLSMDRAKAKVKAIVAGEVYPRRS</sequence>
<accession>A0AAE0PBC1</accession>
<evidence type="ECO:0000313" key="4">
    <source>
        <dbReference type="Proteomes" id="UP001281003"/>
    </source>
</evidence>
<feature type="region of interest" description="Disordered" evidence="2">
    <location>
        <begin position="961"/>
        <end position="1001"/>
    </location>
</feature>
<gene>
    <name evidence="3" type="ORF">B0T20DRAFT_500101</name>
</gene>
<reference evidence="3" key="2">
    <citation type="submission" date="2023-07" db="EMBL/GenBank/DDBJ databases">
        <authorList>
            <consortium name="Lawrence Berkeley National Laboratory"/>
            <person name="Haridas S."/>
            <person name="Hensen N."/>
            <person name="Bonometti L."/>
            <person name="Westerberg I."/>
            <person name="Brannstrom I.O."/>
            <person name="Guillou S."/>
            <person name="Cros-Aarteil S."/>
            <person name="Calhoun S."/>
            <person name="Kuo A."/>
            <person name="Mondo S."/>
            <person name="Pangilinan J."/>
            <person name="Riley R."/>
            <person name="LaButti K."/>
            <person name="Andreopoulos B."/>
            <person name="Lipzen A."/>
            <person name="Chen C."/>
            <person name="Yanf M."/>
            <person name="Daum C."/>
            <person name="Ng V."/>
            <person name="Clum A."/>
            <person name="Steindorff A."/>
            <person name="Ohm R."/>
            <person name="Martin F."/>
            <person name="Silar P."/>
            <person name="Natvig D."/>
            <person name="Lalanne C."/>
            <person name="Gautier V."/>
            <person name="Ament-velasquez S.L."/>
            <person name="Kruys A."/>
            <person name="Hutchinson M.I."/>
            <person name="Powell A.J."/>
            <person name="Barry K."/>
            <person name="Miller A.N."/>
            <person name="Grigoriev I.V."/>
            <person name="Debuchy R."/>
            <person name="Gladieux P."/>
            <person name="Thoren M.H."/>
            <person name="Johannesson H."/>
        </authorList>
    </citation>
    <scope>NUCLEOTIDE SEQUENCE</scope>
    <source>
        <strain evidence="3">FGSC 1904</strain>
    </source>
</reference>
<feature type="region of interest" description="Disordered" evidence="2">
    <location>
        <begin position="238"/>
        <end position="321"/>
    </location>
</feature>
<organism evidence="3 4">
    <name type="scientific">Sordaria brevicollis</name>
    <dbReference type="NCBI Taxonomy" id="83679"/>
    <lineage>
        <taxon>Eukaryota</taxon>
        <taxon>Fungi</taxon>
        <taxon>Dikarya</taxon>
        <taxon>Ascomycota</taxon>
        <taxon>Pezizomycotina</taxon>
        <taxon>Sordariomycetes</taxon>
        <taxon>Sordariomycetidae</taxon>
        <taxon>Sordariales</taxon>
        <taxon>Sordariaceae</taxon>
        <taxon>Sordaria</taxon>
    </lineage>
</organism>